<name>A0A8H4IXM4_9PEZI</name>
<dbReference type="OrthoDB" id="3945102at2759"/>
<accession>A0A8H4IXM4</accession>
<gene>
    <name evidence="1" type="ORF">GTA08_BOTSDO05655</name>
</gene>
<evidence type="ECO:0000313" key="1">
    <source>
        <dbReference type="EMBL" id="KAF4306963.1"/>
    </source>
</evidence>
<organism evidence="1 2">
    <name type="scientific">Botryosphaeria dothidea</name>
    <dbReference type="NCBI Taxonomy" id="55169"/>
    <lineage>
        <taxon>Eukaryota</taxon>
        <taxon>Fungi</taxon>
        <taxon>Dikarya</taxon>
        <taxon>Ascomycota</taxon>
        <taxon>Pezizomycotina</taxon>
        <taxon>Dothideomycetes</taxon>
        <taxon>Dothideomycetes incertae sedis</taxon>
        <taxon>Botryosphaeriales</taxon>
        <taxon>Botryosphaeriaceae</taxon>
        <taxon>Botryosphaeria</taxon>
    </lineage>
</organism>
<reference evidence="1" key="1">
    <citation type="submission" date="2020-04" db="EMBL/GenBank/DDBJ databases">
        <title>Genome Assembly and Annotation of Botryosphaeria dothidea sdau 11-99, a Latent Pathogen of Apple Fruit Ring Rot in China.</title>
        <authorList>
            <person name="Yu C."/>
            <person name="Diao Y."/>
            <person name="Lu Q."/>
            <person name="Zhao J."/>
            <person name="Cui S."/>
            <person name="Peng C."/>
            <person name="He B."/>
            <person name="Liu H."/>
        </authorList>
    </citation>
    <scope>NUCLEOTIDE SEQUENCE [LARGE SCALE GENOMIC DNA]</scope>
    <source>
        <strain evidence="1">Sdau11-99</strain>
    </source>
</reference>
<dbReference type="EMBL" id="WWBZ02000033">
    <property type="protein sequence ID" value="KAF4306963.1"/>
    <property type="molecule type" value="Genomic_DNA"/>
</dbReference>
<comment type="caution">
    <text evidence="1">The sequence shown here is derived from an EMBL/GenBank/DDBJ whole genome shotgun (WGS) entry which is preliminary data.</text>
</comment>
<proteinExistence type="predicted"/>
<dbReference type="AlphaFoldDB" id="A0A8H4IXM4"/>
<protein>
    <submittedName>
        <fullName evidence="1">Uncharacterized protein</fullName>
    </submittedName>
</protein>
<keyword evidence="2" id="KW-1185">Reference proteome</keyword>
<sequence length="310" mass="33642">MSLYEYTEFLAAFPPGQASILLEDSNGHIHPVNGLDPDIVGNRAPLLRESFDGRPGGPLTLTLGVPSAQAGGAVIRFLYFGDYGLEDPDEPIEVKLLLHLEVFYVAEYIECAELASFALGNLNLHAECSVSYSSPPNDLIPALIFAYAHLSEHQKILDTLLNYCVTVFPLHKLGDNPDFKRLAATHETLVVDLSKVNAERDFVSADIPKLAGPQRPRIQDADIANLFVGPILDNEMSDETHRPQSGPSYAEPVNLPLRIKCEAKAGELDLDYVFPAGPAGVPASPASTEDSFVICDKPGETDSDSDWSLV</sequence>
<evidence type="ECO:0000313" key="2">
    <source>
        <dbReference type="Proteomes" id="UP000572817"/>
    </source>
</evidence>
<dbReference type="Proteomes" id="UP000572817">
    <property type="component" value="Unassembled WGS sequence"/>
</dbReference>